<feature type="compositionally biased region" description="Polar residues" evidence="1">
    <location>
        <begin position="17"/>
        <end position="27"/>
    </location>
</feature>
<organism evidence="2 3">
    <name type="scientific">Portunus trituberculatus</name>
    <name type="common">Swimming crab</name>
    <name type="synonym">Neptunus trituberculatus</name>
    <dbReference type="NCBI Taxonomy" id="210409"/>
    <lineage>
        <taxon>Eukaryota</taxon>
        <taxon>Metazoa</taxon>
        <taxon>Ecdysozoa</taxon>
        <taxon>Arthropoda</taxon>
        <taxon>Crustacea</taxon>
        <taxon>Multicrustacea</taxon>
        <taxon>Malacostraca</taxon>
        <taxon>Eumalacostraca</taxon>
        <taxon>Eucarida</taxon>
        <taxon>Decapoda</taxon>
        <taxon>Pleocyemata</taxon>
        <taxon>Brachyura</taxon>
        <taxon>Eubrachyura</taxon>
        <taxon>Portunoidea</taxon>
        <taxon>Portunidae</taxon>
        <taxon>Portuninae</taxon>
        <taxon>Portunus</taxon>
    </lineage>
</organism>
<protein>
    <submittedName>
        <fullName evidence="2">Uncharacterized protein</fullName>
    </submittedName>
</protein>
<evidence type="ECO:0000256" key="1">
    <source>
        <dbReference type="SAM" id="MobiDB-lite"/>
    </source>
</evidence>
<dbReference type="Proteomes" id="UP000324222">
    <property type="component" value="Unassembled WGS sequence"/>
</dbReference>
<name>A0A5B7J3L8_PORTR</name>
<keyword evidence="3" id="KW-1185">Reference proteome</keyword>
<sequence length="91" mass="9889">MVAGLCAVCVRYTAPRQATHNKSNKSTASDERWTRAAPNRPQATVQFSDASGRVHRLASVTCLITCWTSASRGGNAACETLIQRNTKRRPA</sequence>
<reference evidence="2 3" key="1">
    <citation type="submission" date="2019-05" db="EMBL/GenBank/DDBJ databases">
        <title>Another draft genome of Portunus trituberculatus and its Hox gene families provides insights of decapod evolution.</title>
        <authorList>
            <person name="Jeong J.-H."/>
            <person name="Song I."/>
            <person name="Kim S."/>
            <person name="Choi T."/>
            <person name="Kim D."/>
            <person name="Ryu S."/>
            <person name="Kim W."/>
        </authorList>
    </citation>
    <scope>NUCLEOTIDE SEQUENCE [LARGE SCALE GENOMIC DNA]</scope>
    <source>
        <tissue evidence="2">Muscle</tissue>
    </source>
</reference>
<feature type="region of interest" description="Disordered" evidence="1">
    <location>
        <begin position="17"/>
        <end position="42"/>
    </location>
</feature>
<proteinExistence type="predicted"/>
<comment type="caution">
    <text evidence="2">The sequence shown here is derived from an EMBL/GenBank/DDBJ whole genome shotgun (WGS) entry which is preliminary data.</text>
</comment>
<evidence type="ECO:0000313" key="3">
    <source>
        <dbReference type="Proteomes" id="UP000324222"/>
    </source>
</evidence>
<dbReference type="EMBL" id="VSRR010077013">
    <property type="protein sequence ID" value="MPC88207.1"/>
    <property type="molecule type" value="Genomic_DNA"/>
</dbReference>
<dbReference type="AlphaFoldDB" id="A0A5B7J3L8"/>
<accession>A0A5B7J3L8</accession>
<evidence type="ECO:0000313" key="2">
    <source>
        <dbReference type="EMBL" id="MPC88207.1"/>
    </source>
</evidence>
<gene>
    <name evidence="2" type="ORF">E2C01_083105</name>
</gene>